<proteinExistence type="predicted"/>
<keyword evidence="2" id="KW-0067">ATP-binding</keyword>
<reference evidence="5 6" key="1">
    <citation type="submission" date="2021-03" db="EMBL/GenBank/DDBJ databases">
        <title>Genomic Encyclopedia of Type Strains, Phase IV (KMG-IV): sequencing the most valuable type-strain genomes for metagenomic binning, comparative biology and taxonomic classification.</title>
        <authorList>
            <person name="Goeker M."/>
        </authorList>
    </citation>
    <scope>NUCLEOTIDE SEQUENCE [LARGE SCALE GENOMIC DNA]</scope>
    <source>
        <strain evidence="5 6">DSM 13372</strain>
    </source>
</reference>
<dbReference type="InterPro" id="IPR027417">
    <property type="entry name" value="P-loop_NTPase"/>
</dbReference>
<dbReference type="InterPro" id="IPR001054">
    <property type="entry name" value="A/G_cyclase"/>
</dbReference>
<evidence type="ECO:0000259" key="4">
    <source>
        <dbReference type="PROSITE" id="PS50125"/>
    </source>
</evidence>
<gene>
    <name evidence="5" type="ORF">J2Z31_003482</name>
</gene>
<dbReference type="PANTHER" id="PTHR16305">
    <property type="entry name" value="TESTICULAR SOLUBLE ADENYLYL CYCLASE"/>
    <property type="match status" value="1"/>
</dbReference>
<organism evidence="5 6">
    <name type="scientific">Sinorhizobium kostiense</name>
    <dbReference type="NCBI Taxonomy" id="76747"/>
    <lineage>
        <taxon>Bacteria</taxon>
        <taxon>Pseudomonadati</taxon>
        <taxon>Pseudomonadota</taxon>
        <taxon>Alphaproteobacteria</taxon>
        <taxon>Hyphomicrobiales</taxon>
        <taxon>Rhizobiaceae</taxon>
        <taxon>Sinorhizobium/Ensifer group</taxon>
        <taxon>Sinorhizobium</taxon>
    </lineage>
</organism>
<keyword evidence="6" id="KW-1185">Reference proteome</keyword>
<dbReference type="SUPFAM" id="SSF55073">
    <property type="entry name" value="Nucleotide cyclase"/>
    <property type="match status" value="1"/>
</dbReference>
<dbReference type="CDD" id="cd07302">
    <property type="entry name" value="CHD"/>
    <property type="match status" value="1"/>
</dbReference>
<evidence type="ECO:0000256" key="3">
    <source>
        <dbReference type="SAM" id="MobiDB-lite"/>
    </source>
</evidence>
<evidence type="ECO:0000313" key="6">
    <source>
        <dbReference type="Proteomes" id="UP000730739"/>
    </source>
</evidence>
<dbReference type="PANTHER" id="PTHR16305:SF28">
    <property type="entry name" value="GUANYLATE CYCLASE DOMAIN-CONTAINING PROTEIN"/>
    <property type="match status" value="1"/>
</dbReference>
<evidence type="ECO:0000256" key="2">
    <source>
        <dbReference type="ARBA" id="ARBA00022840"/>
    </source>
</evidence>
<protein>
    <submittedName>
        <fullName evidence="5">ATPase/class 3 adenylate cyclase</fullName>
    </submittedName>
</protein>
<evidence type="ECO:0000256" key="1">
    <source>
        <dbReference type="ARBA" id="ARBA00022741"/>
    </source>
</evidence>
<name>A0ABS4R224_9HYPH</name>
<dbReference type="Proteomes" id="UP000730739">
    <property type="component" value="Unassembled WGS sequence"/>
</dbReference>
<feature type="region of interest" description="Disordered" evidence="3">
    <location>
        <begin position="1"/>
        <end position="20"/>
    </location>
</feature>
<dbReference type="SMART" id="SM00044">
    <property type="entry name" value="CYCc"/>
    <property type="match status" value="1"/>
</dbReference>
<dbReference type="SUPFAM" id="SSF52540">
    <property type="entry name" value="P-loop containing nucleoside triphosphate hydrolases"/>
    <property type="match status" value="1"/>
</dbReference>
<keyword evidence="1" id="KW-0547">Nucleotide-binding</keyword>
<dbReference type="RefSeq" id="WP_209602739.1">
    <property type="nucleotide sequence ID" value="NZ_JAGILA010000004.1"/>
</dbReference>
<dbReference type="InterPro" id="IPR041664">
    <property type="entry name" value="AAA_16"/>
</dbReference>
<dbReference type="InterPro" id="IPR029787">
    <property type="entry name" value="Nucleotide_cyclase"/>
</dbReference>
<feature type="domain" description="Guanylate cyclase" evidence="4">
    <location>
        <begin position="34"/>
        <end position="163"/>
    </location>
</feature>
<accession>A0ABS4R224</accession>
<dbReference type="Pfam" id="PF13191">
    <property type="entry name" value="AAA_16"/>
    <property type="match status" value="1"/>
</dbReference>
<dbReference type="Gene3D" id="3.30.70.1230">
    <property type="entry name" value="Nucleotide cyclase"/>
    <property type="match status" value="1"/>
</dbReference>
<dbReference type="EMBL" id="JAGILA010000004">
    <property type="protein sequence ID" value="MBP2236968.1"/>
    <property type="molecule type" value="Genomic_DNA"/>
</dbReference>
<comment type="caution">
    <text evidence="5">The sequence shown here is derived from an EMBL/GenBank/DDBJ whole genome shotgun (WGS) entry which is preliminary data.</text>
</comment>
<evidence type="ECO:0000313" key="5">
    <source>
        <dbReference type="EMBL" id="MBP2236968.1"/>
    </source>
</evidence>
<sequence length="1024" mass="112083">MLRESRTNTPRKAASRAKRAGSVLAHGGERRIVTALCYDLVGSTDLLHLMDIEDYQELMLTFQRAAKQAIASHSGVMQHEAGDGGVALFPIGLDARDAASLAIRAGLAIVDACERVGREGRREDLRVRVGIATSIALVRDQWQDSGTEEPVTGAALAMAARLEAIADPNSVLVSEDTRNLAGRSHAFVFQGSKALKGFAAPEKVWRALEHKIEVDRFYAYGRVAGPLINREHELKTIAGAWDGVLAGHGAAILMQGEAGIGKSRLLRELRRRTRDRRAKLFFFQCLPGGLRSTLHPLLHSFPAALSQGGQMGPTASAVQALFERNGIFDPEVTQVFAYLLGAQGRSQLLSNESPKAIRERAHSAVRRALEAICRNGPIVVAVEDVHWIDPTSQDLLGEVARIIDRYPVFLVVTSRPGMPCEWLAPARPTRLSLQPLDRDETKRAIEAKWPQHRLAMLPDLFEVTERISGGIPLFIEEICQWVAQKAGVDKSSLADSIKPAHLSAFEAILDARLEHLGSARDVARAAAVAGTQATLPLLRALLPDFGKKAIASAADMLCETGFLTRVRAPGRTAYGFRHVLIQETIYNALLRKQRQVLHRRFYAAVSHNRGMATWVDTGRLAEHAERAGLLEEAIELFIAAGKESSSRSAMIEARQYLEHAVVLCGQLGDGRAVEPLQLSALTALGPVLTGLVGLNSPPARKLYEDGVEIARRQPMEEQSKWFPIYWGWWLTGSDFRVMHDRALEVQSMLAKADDPEIRLQVNHCIWAIDFNLGRHRETQEAIRAGLALYDEKRAKSSRTEFGGHDAKVCGLGQLALSLWLTGQTKASDAALARMIAFVDRIAHAPSKAHSLDTEAVSAFYREDFERLADVSARMADFAGKHAMQSLSGLSRLFGGWAEAHRGALQHGHDTFCEGLTLLRSLGAVADLPIYLYMHATLLGLAGKFEAAIDIANEAIAKAEETGHAYWLAELHRCRAMLHARAGVRGGALAADLRSAVEIAETQGARTLRRRAKESIRELGVAIRG</sequence>
<dbReference type="PROSITE" id="PS50125">
    <property type="entry name" value="GUANYLATE_CYCLASE_2"/>
    <property type="match status" value="1"/>
</dbReference>